<dbReference type="Proteomes" id="UP001165986">
    <property type="component" value="Unassembled WGS sequence"/>
</dbReference>
<organism evidence="1 2">
    <name type="scientific">Komarekiella delphini-convector SJRDD-AB1</name>
    <dbReference type="NCBI Taxonomy" id="2593771"/>
    <lineage>
        <taxon>Bacteria</taxon>
        <taxon>Bacillati</taxon>
        <taxon>Cyanobacteriota</taxon>
        <taxon>Cyanophyceae</taxon>
        <taxon>Nostocales</taxon>
        <taxon>Nostocaceae</taxon>
        <taxon>Komarekiella</taxon>
        <taxon>Komarekiella delphini-convector</taxon>
    </lineage>
</organism>
<proteinExistence type="predicted"/>
<name>A0AA40T4P8_9NOST</name>
<dbReference type="RefSeq" id="WP_191761942.1">
    <property type="nucleotide sequence ID" value="NZ_VJXY01000074.1"/>
</dbReference>
<sequence length="133" mass="15134">MNISDYDQQLIDKLPSQIAALIDKYFFEIMNVADNWENPCLPDNYVPNEIELYTSEDLENPIISISNGVLERYAFPKEGNNCLTSTLMFDGEFVYIEIEGKEVLNKMGNVPFPEMIINPVSLINSLFAGRSND</sequence>
<reference evidence="1" key="1">
    <citation type="submission" date="2019-07" db="EMBL/GenBank/DDBJ databases">
        <title>Toxilogical consequences of a new and cryptic species of cyanobacteria (Komarekiella delphini-convector) recovered from the epidermis of a bottlenose dolphin and 1500 ft. in the air.</title>
        <authorList>
            <person name="Brown A.O."/>
            <person name="Dvorak P."/>
            <person name="Villanueva C.D."/>
            <person name="Foss A.J."/>
            <person name="Garvey A.D."/>
            <person name="Gibson Q.A."/>
            <person name="Johansen J.R."/>
            <person name="Casamatta D.A."/>
        </authorList>
    </citation>
    <scope>NUCLEOTIDE SEQUENCE</scope>
    <source>
        <strain evidence="1">SJRDD-AB1</strain>
    </source>
</reference>
<evidence type="ECO:0000313" key="2">
    <source>
        <dbReference type="Proteomes" id="UP001165986"/>
    </source>
</evidence>
<keyword evidence="2" id="KW-1185">Reference proteome</keyword>
<gene>
    <name evidence="1" type="ORF">FNW02_33890</name>
</gene>
<protein>
    <submittedName>
        <fullName evidence="1">Uncharacterized protein</fullName>
    </submittedName>
</protein>
<comment type="caution">
    <text evidence="1">The sequence shown here is derived from an EMBL/GenBank/DDBJ whole genome shotgun (WGS) entry which is preliminary data.</text>
</comment>
<dbReference type="EMBL" id="VJXY01000074">
    <property type="protein sequence ID" value="MBD6620630.1"/>
    <property type="molecule type" value="Genomic_DNA"/>
</dbReference>
<dbReference type="AlphaFoldDB" id="A0AA40T4P8"/>
<accession>A0AA40T4P8</accession>
<evidence type="ECO:0000313" key="1">
    <source>
        <dbReference type="EMBL" id="MBD6620630.1"/>
    </source>
</evidence>